<proteinExistence type="predicted"/>
<feature type="compositionally biased region" description="Basic and acidic residues" evidence="1">
    <location>
        <begin position="14"/>
        <end position="25"/>
    </location>
</feature>
<organism evidence="2 3">
    <name type="scientific">Streptomonospora halophila</name>
    <dbReference type="NCBI Taxonomy" id="427369"/>
    <lineage>
        <taxon>Bacteria</taxon>
        <taxon>Bacillati</taxon>
        <taxon>Actinomycetota</taxon>
        <taxon>Actinomycetes</taxon>
        <taxon>Streptosporangiales</taxon>
        <taxon>Nocardiopsidaceae</taxon>
        <taxon>Streptomonospora</taxon>
    </lineage>
</organism>
<reference evidence="3" key="1">
    <citation type="journal article" date="2019" name="Int. J. Syst. Evol. Microbiol.">
        <title>The Global Catalogue of Microorganisms (GCM) 10K type strain sequencing project: providing services to taxonomists for standard genome sequencing and annotation.</title>
        <authorList>
            <consortium name="The Broad Institute Genomics Platform"/>
            <consortium name="The Broad Institute Genome Sequencing Center for Infectious Disease"/>
            <person name="Wu L."/>
            <person name="Ma J."/>
        </authorList>
    </citation>
    <scope>NUCLEOTIDE SEQUENCE [LARGE SCALE GENOMIC DNA]</scope>
    <source>
        <strain evidence="3">JCM 18123</strain>
    </source>
</reference>
<gene>
    <name evidence="2" type="ORF">GCM10023224_25390</name>
</gene>
<dbReference type="EMBL" id="BAABIK010000012">
    <property type="protein sequence ID" value="GAA4942025.1"/>
    <property type="molecule type" value="Genomic_DNA"/>
</dbReference>
<dbReference type="RefSeq" id="WP_344147422.1">
    <property type="nucleotide sequence ID" value="NZ_BAABIK010000012.1"/>
</dbReference>
<feature type="region of interest" description="Disordered" evidence="1">
    <location>
        <begin position="1"/>
        <end position="25"/>
    </location>
</feature>
<accession>A0ABP9GGY9</accession>
<protein>
    <submittedName>
        <fullName evidence="2">Uncharacterized protein</fullName>
    </submittedName>
</protein>
<evidence type="ECO:0000256" key="1">
    <source>
        <dbReference type="SAM" id="MobiDB-lite"/>
    </source>
</evidence>
<evidence type="ECO:0000313" key="3">
    <source>
        <dbReference type="Proteomes" id="UP001499993"/>
    </source>
</evidence>
<sequence>MTGSDAPDSPLPAQHREGDGGEPDLDRLVAELEAEHGPAGRVGAQVRAAAGAAYAARRDDAVMTEITDDSADTPPTAVRDAALAEAPRYLRFDAPGAALGLEVTSIDDHRTLVGSVDPPGATTAEVRTARGSALFPVDEHGAFVAAEVPAGPVSLVLHRPGAAPVTTPWLTV</sequence>
<dbReference type="Proteomes" id="UP001499993">
    <property type="component" value="Unassembled WGS sequence"/>
</dbReference>
<comment type="caution">
    <text evidence="2">The sequence shown here is derived from an EMBL/GenBank/DDBJ whole genome shotgun (WGS) entry which is preliminary data.</text>
</comment>
<evidence type="ECO:0000313" key="2">
    <source>
        <dbReference type="EMBL" id="GAA4942025.1"/>
    </source>
</evidence>
<name>A0ABP9GGY9_9ACTN</name>
<keyword evidence="3" id="KW-1185">Reference proteome</keyword>